<feature type="transmembrane region" description="Helical" evidence="6">
    <location>
        <begin position="164"/>
        <end position="189"/>
    </location>
</feature>
<gene>
    <name evidence="8" type="ORF">P8192_02695</name>
</gene>
<feature type="transmembrane region" description="Helical" evidence="6">
    <location>
        <begin position="344"/>
        <end position="365"/>
    </location>
</feature>
<proteinExistence type="predicted"/>
<protein>
    <submittedName>
        <fullName evidence="8">ABC transporter permease</fullName>
    </submittedName>
</protein>
<keyword evidence="2 6" id="KW-0812">Transmembrane</keyword>
<organism evidence="8 9">
    <name type="scientific">Citricoccus muralis</name>
    <dbReference type="NCBI Taxonomy" id="169134"/>
    <lineage>
        <taxon>Bacteria</taxon>
        <taxon>Bacillati</taxon>
        <taxon>Actinomycetota</taxon>
        <taxon>Actinomycetes</taxon>
        <taxon>Micrococcales</taxon>
        <taxon>Micrococcaceae</taxon>
        <taxon>Citricoccus</taxon>
    </lineage>
</organism>
<feature type="transmembrane region" description="Helical" evidence="6">
    <location>
        <begin position="287"/>
        <end position="308"/>
    </location>
</feature>
<evidence type="ECO:0000313" key="8">
    <source>
        <dbReference type="EMBL" id="WFP17052.1"/>
    </source>
</evidence>
<keyword evidence="3 6" id="KW-1133">Transmembrane helix</keyword>
<evidence type="ECO:0000259" key="7">
    <source>
        <dbReference type="Pfam" id="PF12698"/>
    </source>
</evidence>
<keyword evidence="9" id="KW-1185">Reference proteome</keyword>
<name>A0ABY8H8W4_9MICC</name>
<evidence type="ECO:0000256" key="1">
    <source>
        <dbReference type="ARBA" id="ARBA00004141"/>
    </source>
</evidence>
<feature type="region of interest" description="Disordered" evidence="5">
    <location>
        <begin position="1"/>
        <end position="23"/>
    </location>
</feature>
<feature type="domain" description="ABC-2 type transporter transmembrane" evidence="7">
    <location>
        <begin position="56"/>
        <end position="362"/>
    </location>
</feature>
<sequence>MSTLQTSTPRSTTPHGTGSAPVRGRTPFWTAVLVIAKREITTRLKSKGFVTPTLIVLALILLGSVLGPRLGDMFSSTDQVAVTAESESAISALGEDFETVAFSGVDEAREAVADGEVDYAVVPDEANPTGLQVIADREAPSGVMNMLSVSPEVEILDPNAPNPFIVYLIGIGFGLVFFFPAITFGMTIAQSVVEEKQSRIVEILLATVPARAILSGKVLACSVLAFAQVTLYAAAAIIGLMLNGQQLNLEGLTAPIIWFVVLFTLAFISLAALYGAAASLVSRQEDLSAASSPIMMLIMLPYFLIIAFSNNETVLAVMSYIPFSAPVAVPMRVYLDSSAMWENIVAVGIVAVTAVLAIMLASLIYERSVLKMGAAVKWSQALKK</sequence>
<dbReference type="InterPro" id="IPR013525">
    <property type="entry name" value="ABC2_TM"/>
</dbReference>
<dbReference type="PANTHER" id="PTHR43471">
    <property type="entry name" value="ABC TRANSPORTER PERMEASE"/>
    <property type="match status" value="1"/>
</dbReference>
<evidence type="ECO:0000256" key="4">
    <source>
        <dbReference type="ARBA" id="ARBA00023136"/>
    </source>
</evidence>
<accession>A0ABY8H8W4</accession>
<feature type="transmembrane region" description="Helical" evidence="6">
    <location>
        <begin position="218"/>
        <end position="242"/>
    </location>
</feature>
<feature type="transmembrane region" description="Helical" evidence="6">
    <location>
        <begin position="254"/>
        <end position="275"/>
    </location>
</feature>
<dbReference type="Proteomes" id="UP001219037">
    <property type="component" value="Chromosome"/>
</dbReference>
<keyword evidence="4 6" id="KW-0472">Membrane</keyword>
<dbReference type="RefSeq" id="WP_278158295.1">
    <property type="nucleotide sequence ID" value="NZ_CP121252.1"/>
</dbReference>
<evidence type="ECO:0000256" key="5">
    <source>
        <dbReference type="SAM" id="MobiDB-lite"/>
    </source>
</evidence>
<dbReference type="PANTHER" id="PTHR43471:SF3">
    <property type="entry name" value="ABC TRANSPORTER PERMEASE PROTEIN NATB"/>
    <property type="match status" value="1"/>
</dbReference>
<comment type="subcellular location">
    <subcellularLocation>
        <location evidence="1">Membrane</location>
        <topology evidence="1">Multi-pass membrane protein</topology>
    </subcellularLocation>
</comment>
<evidence type="ECO:0000256" key="2">
    <source>
        <dbReference type="ARBA" id="ARBA00022692"/>
    </source>
</evidence>
<feature type="transmembrane region" description="Helical" evidence="6">
    <location>
        <begin position="48"/>
        <end position="66"/>
    </location>
</feature>
<evidence type="ECO:0000256" key="6">
    <source>
        <dbReference type="SAM" id="Phobius"/>
    </source>
</evidence>
<dbReference type="Pfam" id="PF12698">
    <property type="entry name" value="ABC2_membrane_3"/>
    <property type="match status" value="1"/>
</dbReference>
<reference evidence="8 9" key="1">
    <citation type="submission" date="2023-04" db="EMBL/GenBank/DDBJ databases">
        <title>Funneling lignin-derived compounds into biodiesel using alkali-halophilic Citricoccus sp. P2.</title>
        <authorList>
            <person name="Luo C.-B."/>
        </authorList>
    </citation>
    <scope>NUCLEOTIDE SEQUENCE [LARGE SCALE GENOMIC DNA]</scope>
    <source>
        <strain evidence="8 9">P2</strain>
    </source>
</reference>
<dbReference type="EMBL" id="CP121252">
    <property type="protein sequence ID" value="WFP17052.1"/>
    <property type="molecule type" value="Genomic_DNA"/>
</dbReference>
<evidence type="ECO:0000256" key="3">
    <source>
        <dbReference type="ARBA" id="ARBA00022989"/>
    </source>
</evidence>
<evidence type="ECO:0000313" key="9">
    <source>
        <dbReference type="Proteomes" id="UP001219037"/>
    </source>
</evidence>
<feature type="compositionally biased region" description="Polar residues" evidence="5">
    <location>
        <begin position="1"/>
        <end position="16"/>
    </location>
</feature>